<evidence type="ECO:0000313" key="2">
    <source>
        <dbReference type="EMBL" id="RDB23025.1"/>
    </source>
</evidence>
<keyword evidence="3" id="KW-1185">Reference proteome</keyword>
<feature type="compositionally biased region" description="Low complexity" evidence="1">
    <location>
        <begin position="159"/>
        <end position="168"/>
    </location>
</feature>
<sequence>MASNTPQFDHLLQNPVIGDIPNIAQAGTVIVQQDGGVEAVFDNPGHDGEIQAGHTANTINTGGTGIDHLFLTGPANPGLNFIFDSLKPKPPSADANSDSDHLPAPSMPSSSVQHEKPKDPRKKVRRRSGSRPKSAKALGKARAPTPEPDDRPSKRNKTTKAQTAATAADNENIISASLNIGPPPESFTASLHQVPKPIEISFPTIFNQPTVDELKRIEELPEDGPYTLAQDTAEYAHMESMLFEKLLGGSMVSLFNVSWSATESPFLHDRMQGLREKHQRVLWRAVQNTEVLIVIQFCHNFDAEIGNVIKKCYPTLTPLWNKPAELAQEIDRLLQTGGYMHTFIEGPEQVEHAHINARKIIDMLIQDNFDVKPRHLQIPSTNPGVASYHDLKGSIMRDENDLTLFATHLSHPGLAEITKRLFSACFKTPLGGLMKPEMKLRPSIYAVTAPAIASHLLNWSTGYFKETQRTKEHIDHIDLLHKRLLIYTSFIEETDEGPRLMAQLNEAFSARWQNKPSTNHLLTSQLLSTHPVILDFPGAHLSMLYKMVECADWVGNELTF</sequence>
<organism evidence="2 3">
    <name type="scientific">Hypsizygus marmoreus</name>
    <name type="common">White beech mushroom</name>
    <name type="synonym">Agaricus marmoreus</name>
    <dbReference type="NCBI Taxonomy" id="39966"/>
    <lineage>
        <taxon>Eukaryota</taxon>
        <taxon>Fungi</taxon>
        <taxon>Dikarya</taxon>
        <taxon>Basidiomycota</taxon>
        <taxon>Agaricomycotina</taxon>
        <taxon>Agaricomycetes</taxon>
        <taxon>Agaricomycetidae</taxon>
        <taxon>Agaricales</taxon>
        <taxon>Tricholomatineae</taxon>
        <taxon>Lyophyllaceae</taxon>
        <taxon>Hypsizygus</taxon>
    </lineage>
</organism>
<feature type="compositionally biased region" description="Basic residues" evidence="1">
    <location>
        <begin position="119"/>
        <end position="134"/>
    </location>
</feature>
<protein>
    <submittedName>
        <fullName evidence="2">Uncharacterized protein</fullName>
    </submittedName>
</protein>
<comment type="caution">
    <text evidence="2">The sequence shown here is derived from an EMBL/GenBank/DDBJ whole genome shotgun (WGS) entry which is preliminary data.</text>
</comment>
<dbReference type="EMBL" id="LUEZ02000048">
    <property type="protein sequence ID" value="RDB23025.1"/>
    <property type="molecule type" value="Genomic_DNA"/>
</dbReference>
<feature type="region of interest" description="Disordered" evidence="1">
    <location>
        <begin position="82"/>
        <end position="170"/>
    </location>
</feature>
<proteinExistence type="predicted"/>
<evidence type="ECO:0000313" key="3">
    <source>
        <dbReference type="Proteomes" id="UP000076154"/>
    </source>
</evidence>
<accession>A0A369JRN5</accession>
<dbReference type="Proteomes" id="UP000076154">
    <property type="component" value="Unassembled WGS sequence"/>
</dbReference>
<evidence type="ECO:0000256" key="1">
    <source>
        <dbReference type="SAM" id="MobiDB-lite"/>
    </source>
</evidence>
<reference evidence="2" key="1">
    <citation type="submission" date="2018-04" db="EMBL/GenBank/DDBJ databases">
        <title>Whole genome sequencing of Hypsizygus marmoreus.</title>
        <authorList>
            <person name="Choi I.-G."/>
            <person name="Min B."/>
            <person name="Kim J.-G."/>
            <person name="Kim S."/>
            <person name="Oh Y.-L."/>
            <person name="Kong W.-S."/>
            <person name="Park H."/>
            <person name="Jeong J."/>
            <person name="Song E.-S."/>
        </authorList>
    </citation>
    <scope>NUCLEOTIDE SEQUENCE [LARGE SCALE GENOMIC DNA]</scope>
    <source>
        <strain evidence="2">51987-8</strain>
    </source>
</reference>
<dbReference type="AlphaFoldDB" id="A0A369JRN5"/>
<dbReference type="InParanoid" id="A0A369JRN5"/>
<gene>
    <name evidence="2" type="ORF">Hypma_009850</name>
</gene>
<name>A0A369JRN5_HYPMA</name>